<evidence type="ECO:0000256" key="2">
    <source>
        <dbReference type="ARBA" id="ARBA00009419"/>
    </source>
</evidence>
<comment type="pathway">
    <text evidence="13">Lipid metabolism; oxylipin biosynthesis.</text>
</comment>
<dbReference type="EMBL" id="JARBHA010000014">
    <property type="protein sequence ID" value="KAJ9681976.1"/>
    <property type="molecule type" value="Genomic_DNA"/>
</dbReference>
<dbReference type="Gene3D" id="4.10.372.10">
    <property type="entry name" value="Lipoxygenase-1, Domain 3"/>
    <property type="match status" value="1"/>
</dbReference>
<dbReference type="InterPro" id="IPR020834">
    <property type="entry name" value="LipOase_CS"/>
</dbReference>
<sequence length="707" mass="80994">MCLFYLLQTYLPSETPRPLRKYREGELVNLRGDGTGELKEWDRVYDYAYYNDLGNPDRDLKYARPVLGGSSEYPYPRRGRTGRPPSEKDPNTESRLPLVMSLNIYVPRDERFGHLKMSDFLAYALKSIVQFLLPEFEALCDITPNEFDSFQDVLDLYEGGIKVPEGPLLDKIKENIPLEMLKELVRTDGEYLFKFPMPQVIKEDKSAWRTDEEFAREMLAGLNPVVIRLLQEFPPKSKLDPEVYGNQNSSITKEHIQNHLDGLTINKAMEKKRLFILDHHDVFMPYLRRINSTSTKTYASRTLLFLKDDGTLKPLAIELSLPHPNGDKFGAVNKVYTPAEDGVEGSIWQLAKAYAAVNDSGYHQLLSHWLNTHAAIEPFVIATNRQLSVLHPIHKLLHPHFRDTMNINALARQIVINAGGVVESTVFPSKYAMEMSSVVYKDWVFTEQALPADLIKRGMVVEDSEAPHGLRLLIDDYPYAVDGLEIWSAIETWVKEYCSFYYKTDELVQKDSELQSWWKEIRDEGHGDKKDEPWWPKMHSVKELIETCTIIIWVASALHAAVNFGQYPYAGYLPNRPTKSRRFMPEEGTPEYEELKSNPDKAFLKTITAQLQTLLGISLIEILSMHSSDEIYLGQRDSPEWTLDTTPLNAFEKFGRKLADIEEMIIERNGDERFKNRVGPVKIPYTLLYPTSEGGLTGKGIPNSVSI</sequence>
<keyword evidence="8 12" id="KW-0560">Oxidoreductase</keyword>
<dbReference type="GO" id="GO:0016702">
    <property type="term" value="F:oxidoreductase activity, acting on single donors with incorporation of molecular oxygen, incorporation of two atoms of oxygen"/>
    <property type="evidence" value="ECO:0007669"/>
    <property type="project" value="InterPro"/>
</dbReference>
<keyword evidence="3 13" id="KW-0444">Lipid biosynthesis</keyword>
<keyword evidence="6" id="KW-0276">Fatty acid metabolism</keyword>
<dbReference type="PANTHER" id="PTHR11771">
    <property type="entry name" value="LIPOXYGENASE"/>
    <property type="match status" value="1"/>
</dbReference>
<feature type="region of interest" description="Disordered" evidence="14">
    <location>
        <begin position="71"/>
        <end position="93"/>
    </location>
</feature>
<evidence type="ECO:0000256" key="1">
    <source>
        <dbReference type="ARBA" id="ARBA00001962"/>
    </source>
</evidence>
<dbReference type="PRINTS" id="PR00468">
    <property type="entry name" value="PLTLPOXGNASE"/>
</dbReference>
<keyword evidence="10" id="KW-0443">Lipid metabolism</keyword>
<evidence type="ECO:0000256" key="7">
    <source>
        <dbReference type="ARBA" id="ARBA00022964"/>
    </source>
</evidence>
<feature type="domain" description="Lipoxygenase" evidence="15">
    <location>
        <begin position="9"/>
        <end position="707"/>
    </location>
</feature>
<dbReference type="FunFam" id="4.10.375.10:FF:000001">
    <property type="entry name" value="Lipoxygenase"/>
    <property type="match status" value="1"/>
</dbReference>
<evidence type="ECO:0000256" key="11">
    <source>
        <dbReference type="ARBA" id="ARBA00023160"/>
    </source>
</evidence>
<dbReference type="GO" id="GO:0046872">
    <property type="term" value="F:metal ion binding"/>
    <property type="evidence" value="ECO:0007669"/>
    <property type="project" value="UniProtKB-UniRule"/>
</dbReference>
<keyword evidence="17" id="KW-1185">Reference proteome</keyword>
<keyword evidence="9 12" id="KW-0408">Iron</keyword>
<evidence type="ECO:0000256" key="14">
    <source>
        <dbReference type="SAM" id="MobiDB-lite"/>
    </source>
</evidence>
<evidence type="ECO:0000313" key="17">
    <source>
        <dbReference type="Proteomes" id="UP001168098"/>
    </source>
</evidence>
<evidence type="ECO:0000256" key="12">
    <source>
        <dbReference type="RuleBase" id="RU003974"/>
    </source>
</evidence>
<evidence type="ECO:0000256" key="8">
    <source>
        <dbReference type="ARBA" id="ARBA00023002"/>
    </source>
</evidence>
<gene>
    <name evidence="16" type="ORF">PVL29_018054</name>
</gene>
<evidence type="ECO:0000256" key="9">
    <source>
        <dbReference type="ARBA" id="ARBA00023004"/>
    </source>
</evidence>
<dbReference type="PROSITE" id="PS00711">
    <property type="entry name" value="LIPOXYGENASE_1"/>
    <property type="match status" value="1"/>
</dbReference>
<dbReference type="Pfam" id="PF00305">
    <property type="entry name" value="Lipoxygenase"/>
    <property type="match status" value="1"/>
</dbReference>
<dbReference type="FunFam" id="4.10.372.10:FF:000001">
    <property type="entry name" value="Lipoxygenase"/>
    <property type="match status" value="1"/>
</dbReference>
<dbReference type="AlphaFoldDB" id="A0AA38Z3Z2"/>
<keyword evidence="4 12" id="KW-0479">Metal-binding</keyword>
<protein>
    <recommendedName>
        <fullName evidence="13">Lipoxygenase</fullName>
        <ecNumber evidence="13">1.13.11.-</ecNumber>
    </recommendedName>
</protein>
<organism evidence="16 17">
    <name type="scientific">Vitis rotundifolia</name>
    <name type="common">Muscadine grape</name>
    <dbReference type="NCBI Taxonomy" id="103349"/>
    <lineage>
        <taxon>Eukaryota</taxon>
        <taxon>Viridiplantae</taxon>
        <taxon>Streptophyta</taxon>
        <taxon>Embryophyta</taxon>
        <taxon>Tracheophyta</taxon>
        <taxon>Spermatophyta</taxon>
        <taxon>Magnoliopsida</taxon>
        <taxon>eudicotyledons</taxon>
        <taxon>Gunneridae</taxon>
        <taxon>Pentapetalae</taxon>
        <taxon>rosids</taxon>
        <taxon>Vitales</taxon>
        <taxon>Vitaceae</taxon>
        <taxon>Viteae</taxon>
        <taxon>Vitis</taxon>
    </lineage>
</organism>
<dbReference type="InterPro" id="IPR001246">
    <property type="entry name" value="LipOase_plant"/>
</dbReference>
<dbReference type="InterPro" id="IPR020833">
    <property type="entry name" value="LipOase_Fe_BS"/>
</dbReference>
<dbReference type="GO" id="GO:0031408">
    <property type="term" value="P:oxylipin biosynthetic process"/>
    <property type="evidence" value="ECO:0007669"/>
    <property type="project" value="UniProtKB-UniRule"/>
</dbReference>
<dbReference type="InterPro" id="IPR000907">
    <property type="entry name" value="LipOase"/>
</dbReference>
<dbReference type="GO" id="GO:0006633">
    <property type="term" value="P:fatty acid biosynthetic process"/>
    <property type="evidence" value="ECO:0007669"/>
    <property type="project" value="UniProtKB-KW"/>
</dbReference>
<dbReference type="SUPFAM" id="SSF48484">
    <property type="entry name" value="Lipoxigenase"/>
    <property type="match status" value="1"/>
</dbReference>
<keyword evidence="11 13" id="KW-0275">Fatty acid biosynthesis</keyword>
<comment type="similarity">
    <text evidence="2 12">Belongs to the lipoxygenase family.</text>
</comment>
<evidence type="ECO:0000256" key="3">
    <source>
        <dbReference type="ARBA" id="ARBA00022516"/>
    </source>
</evidence>
<accession>A0AA38Z3Z2</accession>
<keyword evidence="5 13" id="KW-0925">Oxylipin biosynthesis</keyword>
<dbReference type="Gene3D" id="3.10.450.60">
    <property type="match status" value="1"/>
</dbReference>
<dbReference type="InterPro" id="IPR027433">
    <property type="entry name" value="Lipoxygenase_dom_3"/>
</dbReference>
<name>A0AA38Z3Z2_VITRO</name>
<dbReference type="FunFam" id="1.20.245.10:FF:000002">
    <property type="entry name" value="Lipoxygenase"/>
    <property type="match status" value="1"/>
</dbReference>
<comment type="function">
    <text evidence="13">Plant lipoxygenase may be involved in a number of diverse aspects of plant physiology including growth and development, pest resistance, and senescence or responses to wounding.</text>
</comment>
<dbReference type="FunFam" id="3.10.450.60:FF:000002">
    <property type="entry name" value="Lipoxygenase"/>
    <property type="match status" value="1"/>
</dbReference>
<keyword evidence="7 12" id="KW-0223">Dioxygenase</keyword>
<proteinExistence type="inferred from homology"/>
<evidence type="ECO:0000313" key="16">
    <source>
        <dbReference type="EMBL" id="KAJ9681976.1"/>
    </source>
</evidence>
<evidence type="ECO:0000256" key="13">
    <source>
        <dbReference type="RuleBase" id="RU003975"/>
    </source>
</evidence>
<dbReference type="PROSITE" id="PS51393">
    <property type="entry name" value="LIPOXYGENASE_3"/>
    <property type="match status" value="1"/>
</dbReference>
<dbReference type="PROSITE" id="PS00081">
    <property type="entry name" value="LIPOXYGENASE_2"/>
    <property type="match status" value="1"/>
</dbReference>
<comment type="cofactor">
    <cofactor evidence="1 12">
        <name>Fe cation</name>
        <dbReference type="ChEBI" id="CHEBI:24875"/>
    </cofactor>
</comment>
<dbReference type="Gene3D" id="1.20.245.10">
    <property type="entry name" value="Lipoxygenase-1, Domain 5"/>
    <property type="match status" value="1"/>
</dbReference>
<dbReference type="Proteomes" id="UP001168098">
    <property type="component" value="Unassembled WGS sequence"/>
</dbReference>
<evidence type="ECO:0000259" key="15">
    <source>
        <dbReference type="PROSITE" id="PS51393"/>
    </source>
</evidence>
<dbReference type="Gene3D" id="4.10.375.10">
    <property type="entry name" value="Lipoxygenase-1, Domain 2"/>
    <property type="match status" value="1"/>
</dbReference>
<dbReference type="InterPro" id="IPR036226">
    <property type="entry name" value="LipOase_C_sf"/>
</dbReference>
<dbReference type="GO" id="GO:0034440">
    <property type="term" value="P:lipid oxidation"/>
    <property type="evidence" value="ECO:0007669"/>
    <property type="project" value="InterPro"/>
</dbReference>
<comment type="caution">
    <text evidence="16">The sequence shown here is derived from an EMBL/GenBank/DDBJ whole genome shotgun (WGS) entry which is preliminary data.</text>
</comment>
<dbReference type="InterPro" id="IPR013819">
    <property type="entry name" value="LipOase_C"/>
</dbReference>
<evidence type="ECO:0000256" key="6">
    <source>
        <dbReference type="ARBA" id="ARBA00022832"/>
    </source>
</evidence>
<reference evidence="16 17" key="1">
    <citation type="journal article" date="2023" name="BMC Biotechnol.">
        <title>Vitis rotundifolia cv Carlos genome sequencing.</title>
        <authorList>
            <person name="Huff M."/>
            <person name="Hulse-Kemp A."/>
            <person name="Scheffler B."/>
            <person name="Youngblood R."/>
            <person name="Simpson S."/>
            <person name="Babiker E."/>
            <person name="Staton M."/>
        </authorList>
    </citation>
    <scope>NUCLEOTIDE SEQUENCE [LARGE SCALE GENOMIC DNA]</scope>
    <source>
        <tissue evidence="16">Leaf</tissue>
    </source>
</reference>
<evidence type="ECO:0000256" key="4">
    <source>
        <dbReference type="ARBA" id="ARBA00022723"/>
    </source>
</evidence>
<dbReference type="EC" id="1.13.11.-" evidence="13"/>
<evidence type="ECO:0000256" key="10">
    <source>
        <dbReference type="ARBA" id="ARBA00023098"/>
    </source>
</evidence>
<dbReference type="PRINTS" id="PR00087">
    <property type="entry name" value="LIPOXYGENASE"/>
</dbReference>
<evidence type="ECO:0000256" key="5">
    <source>
        <dbReference type="ARBA" id="ARBA00022767"/>
    </source>
</evidence>